<evidence type="ECO:0000313" key="9">
    <source>
        <dbReference type="Proteomes" id="UP001200537"/>
    </source>
</evidence>
<dbReference type="GO" id="GO:0046872">
    <property type="term" value="F:metal ion binding"/>
    <property type="evidence" value="ECO:0007669"/>
    <property type="project" value="UniProtKB-KW"/>
</dbReference>
<evidence type="ECO:0000256" key="7">
    <source>
        <dbReference type="NCBIfam" id="TIGR03686"/>
    </source>
</evidence>
<dbReference type="GO" id="GO:0070490">
    <property type="term" value="P:protein pupylation"/>
    <property type="evidence" value="ECO:0007669"/>
    <property type="project" value="UniProtKB-UniRule"/>
</dbReference>
<organism evidence="8 9">
    <name type="scientific">Varibaculum cambriense</name>
    <dbReference type="NCBI Taxonomy" id="184870"/>
    <lineage>
        <taxon>Bacteria</taxon>
        <taxon>Bacillati</taxon>
        <taxon>Actinomycetota</taxon>
        <taxon>Actinomycetes</taxon>
        <taxon>Actinomycetales</taxon>
        <taxon>Actinomycetaceae</taxon>
        <taxon>Varibaculum</taxon>
    </lineage>
</organism>
<keyword evidence="3" id="KW-0547">Nucleotide-binding</keyword>
<evidence type="ECO:0000256" key="4">
    <source>
        <dbReference type="ARBA" id="ARBA00022786"/>
    </source>
</evidence>
<evidence type="ECO:0000313" key="8">
    <source>
        <dbReference type="EMBL" id="MCG4617386.1"/>
    </source>
</evidence>
<dbReference type="GO" id="GO:0019941">
    <property type="term" value="P:modification-dependent protein catabolic process"/>
    <property type="evidence" value="ECO:0007669"/>
    <property type="project" value="UniProtKB-UniRule"/>
</dbReference>
<sequence>MRRIFGIETEYGITCAAPAGRPPLDAEQAARRLFMPVVNRHRSSNVFLANGGRLYLDVGSHPEYATAECDYLTDLLAQDVAGQEIFSDLVTVTNQQLAADGINGQIHLFKNNRDFQGNSCGCHENYLLHRSADFMGMADALITFFITRQILVGAGMVDEEGGYHFSQRADKMYDPISAATTRARPIINTRDEPLADSSQYRRMHVIVGDSNICEATTALKVGMTIALLDAIDCSLSVSDLAIADPMSAIREINAALTGRAPLKLKTGGYLDAVEIQKRIYQRVMNTLNDAGELEATRERVSVGDFDPLELWGRALKCFEDENFQAVQTEIDWVIKQKLLEQSARRHQVPMNSPLIARLDLAYHDITSAGLAPALCQAGLMRQLLTSKQIEAAKTYPPRTTRANMRGRILREAEQLRRDVSVDWIHVRIDESKMPTVMLGDPFASEGEILDKLLAELQERA</sequence>
<dbReference type="InterPro" id="IPR004347">
    <property type="entry name" value="Pup_ligase/deamidase"/>
</dbReference>
<keyword evidence="2" id="KW-0479">Metal-binding</keyword>
<accession>A0AAJ1BB70</accession>
<keyword evidence="5" id="KW-0067">ATP-binding</keyword>
<dbReference type="EC" id="6.3.1.19" evidence="7"/>
<dbReference type="PANTHER" id="PTHR42307:SF3">
    <property type="entry name" value="PUP--PROTEIN LIGASE"/>
    <property type="match status" value="1"/>
</dbReference>
<dbReference type="EMBL" id="JAKNHJ010000004">
    <property type="protein sequence ID" value="MCG4617386.1"/>
    <property type="molecule type" value="Genomic_DNA"/>
</dbReference>
<evidence type="ECO:0000256" key="5">
    <source>
        <dbReference type="ARBA" id="ARBA00022840"/>
    </source>
</evidence>
<dbReference type="AlphaFoldDB" id="A0AAJ1BB70"/>
<dbReference type="PANTHER" id="PTHR42307">
    <property type="entry name" value="PUP DEAMIDASE/DEPUPYLASE"/>
    <property type="match status" value="1"/>
</dbReference>
<evidence type="ECO:0000256" key="6">
    <source>
        <dbReference type="ARBA" id="ARBA00022842"/>
    </source>
</evidence>
<dbReference type="GO" id="GO:0005524">
    <property type="term" value="F:ATP binding"/>
    <property type="evidence" value="ECO:0007669"/>
    <property type="project" value="UniProtKB-KW"/>
</dbReference>
<dbReference type="InterPro" id="IPR022279">
    <property type="entry name" value="Pup_ligase"/>
</dbReference>
<keyword evidence="1 8" id="KW-0436">Ligase</keyword>
<keyword evidence="6" id="KW-0460">Magnesium</keyword>
<keyword evidence="4" id="KW-0833">Ubl conjugation pathway</keyword>
<dbReference type="RefSeq" id="WP_238127633.1">
    <property type="nucleotide sequence ID" value="NZ_JAKNHJ010000004.1"/>
</dbReference>
<dbReference type="Proteomes" id="UP001200537">
    <property type="component" value="Unassembled WGS sequence"/>
</dbReference>
<dbReference type="GO" id="GO:0016879">
    <property type="term" value="F:ligase activity, forming carbon-nitrogen bonds"/>
    <property type="evidence" value="ECO:0007669"/>
    <property type="project" value="UniProtKB-UniRule"/>
</dbReference>
<protein>
    <recommendedName>
        <fullName evidence="7">Pup--protein ligase</fullName>
        <ecNumber evidence="7">6.3.1.19</ecNumber>
    </recommendedName>
</protein>
<comment type="caution">
    <text evidence="8">The sequence shown here is derived from an EMBL/GenBank/DDBJ whole genome shotgun (WGS) entry which is preliminary data.</text>
</comment>
<proteinExistence type="predicted"/>
<dbReference type="NCBIfam" id="TIGR03686">
    <property type="entry name" value="pupylate_PafA"/>
    <property type="match status" value="1"/>
</dbReference>
<name>A0AAJ1BB70_9ACTO</name>
<gene>
    <name evidence="8" type="primary">pafA</name>
    <name evidence="8" type="ORF">L0M99_02585</name>
</gene>
<dbReference type="Pfam" id="PF03136">
    <property type="entry name" value="Pup_ligase"/>
    <property type="match status" value="1"/>
</dbReference>
<reference evidence="8" key="1">
    <citation type="submission" date="2022-01" db="EMBL/GenBank/DDBJ databases">
        <title>Collection of gut derived symbiotic bacterial strains cultured from healthy donors.</title>
        <authorList>
            <person name="Lin H."/>
            <person name="Kohout C."/>
            <person name="Waligurski E."/>
            <person name="Pamer E.G."/>
        </authorList>
    </citation>
    <scope>NUCLEOTIDE SEQUENCE</scope>
    <source>
        <strain evidence="8">DFI.7.46</strain>
    </source>
</reference>
<dbReference type="GO" id="GO:0010498">
    <property type="term" value="P:proteasomal protein catabolic process"/>
    <property type="evidence" value="ECO:0007669"/>
    <property type="project" value="UniProtKB-UniRule"/>
</dbReference>
<evidence type="ECO:0000256" key="3">
    <source>
        <dbReference type="ARBA" id="ARBA00022741"/>
    </source>
</evidence>
<evidence type="ECO:0000256" key="1">
    <source>
        <dbReference type="ARBA" id="ARBA00022598"/>
    </source>
</evidence>
<evidence type="ECO:0000256" key="2">
    <source>
        <dbReference type="ARBA" id="ARBA00022723"/>
    </source>
</evidence>